<feature type="compositionally biased region" description="Polar residues" evidence="1">
    <location>
        <begin position="71"/>
        <end position="88"/>
    </location>
</feature>
<evidence type="ECO:0000313" key="3">
    <source>
        <dbReference type="Proteomes" id="UP001341840"/>
    </source>
</evidence>
<evidence type="ECO:0000256" key="1">
    <source>
        <dbReference type="SAM" id="MobiDB-lite"/>
    </source>
</evidence>
<dbReference type="EMBL" id="JASCZI010272142">
    <property type="protein sequence ID" value="MED6220542.1"/>
    <property type="molecule type" value="Genomic_DNA"/>
</dbReference>
<feature type="region of interest" description="Disordered" evidence="1">
    <location>
        <begin position="63"/>
        <end position="88"/>
    </location>
</feature>
<evidence type="ECO:0000313" key="2">
    <source>
        <dbReference type="EMBL" id="MED6220542.1"/>
    </source>
</evidence>
<comment type="caution">
    <text evidence="2">The sequence shown here is derived from an EMBL/GenBank/DDBJ whole genome shotgun (WGS) entry which is preliminary data.</text>
</comment>
<dbReference type="Proteomes" id="UP001341840">
    <property type="component" value="Unassembled WGS sequence"/>
</dbReference>
<organism evidence="2 3">
    <name type="scientific">Stylosanthes scabra</name>
    <dbReference type="NCBI Taxonomy" id="79078"/>
    <lineage>
        <taxon>Eukaryota</taxon>
        <taxon>Viridiplantae</taxon>
        <taxon>Streptophyta</taxon>
        <taxon>Embryophyta</taxon>
        <taxon>Tracheophyta</taxon>
        <taxon>Spermatophyta</taxon>
        <taxon>Magnoliopsida</taxon>
        <taxon>eudicotyledons</taxon>
        <taxon>Gunneridae</taxon>
        <taxon>Pentapetalae</taxon>
        <taxon>rosids</taxon>
        <taxon>fabids</taxon>
        <taxon>Fabales</taxon>
        <taxon>Fabaceae</taxon>
        <taxon>Papilionoideae</taxon>
        <taxon>50 kb inversion clade</taxon>
        <taxon>dalbergioids sensu lato</taxon>
        <taxon>Dalbergieae</taxon>
        <taxon>Pterocarpus clade</taxon>
        <taxon>Stylosanthes</taxon>
    </lineage>
</organism>
<keyword evidence="3" id="KW-1185">Reference proteome</keyword>
<sequence length="221" mass="24932">MAAAASYDNNETIFDELRLRYRNSGKYHMARIESKKGLSMSITNSVNSDDFEGHRRWFSVTTSHMQRRSRLGSNKTSHSLSPSRSSAVPNSTTVAVKEFRRARSLSFQAWTIFPSQAWRPQPLMATTCVQKRRQPPFSLQISLSLRRSVTLFPYRRRWRRKPWRKATATPSSSSILSISLYLGLSLALSLAPATAATAGLKADGTNPSFLSLRSVCKDGRW</sequence>
<proteinExistence type="predicted"/>
<reference evidence="2 3" key="1">
    <citation type="journal article" date="2023" name="Plants (Basel)">
        <title>Bridging the Gap: Combining Genomics and Transcriptomics Approaches to Understand Stylosanthes scabra, an Orphan Legume from the Brazilian Caatinga.</title>
        <authorList>
            <person name="Ferreira-Neto J.R.C."/>
            <person name="da Silva M.D."/>
            <person name="Binneck E."/>
            <person name="de Melo N.F."/>
            <person name="da Silva R.H."/>
            <person name="de Melo A.L.T.M."/>
            <person name="Pandolfi V."/>
            <person name="Bustamante F.O."/>
            <person name="Brasileiro-Vidal A.C."/>
            <person name="Benko-Iseppon A.M."/>
        </authorList>
    </citation>
    <scope>NUCLEOTIDE SEQUENCE [LARGE SCALE GENOMIC DNA]</scope>
    <source>
        <tissue evidence="2">Leaves</tissue>
    </source>
</reference>
<accession>A0ABU6ZF04</accession>
<protein>
    <submittedName>
        <fullName evidence="2">Uncharacterized protein</fullName>
    </submittedName>
</protein>
<gene>
    <name evidence="2" type="ORF">PIB30_045798</name>
</gene>
<name>A0ABU6ZF04_9FABA</name>